<name>A0ABS4PXR0_9PSEU</name>
<dbReference type="InterPro" id="IPR001845">
    <property type="entry name" value="HTH_ArsR_DNA-bd_dom"/>
</dbReference>
<feature type="domain" description="HTH arsR-type" evidence="1">
    <location>
        <begin position="5"/>
        <end position="101"/>
    </location>
</feature>
<dbReference type="SMART" id="SM00418">
    <property type="entry name" value="HTH_ARSR"/>
    <property type="match status" value="1"/>
</dbReference>
<evidence type="ECO:0000313" key="2">
    <source>
        <dbReference type="EMBL" id="MBP2183638.1"/>
    </source>
</evidence>
<keyword evidence="2" id="KW-0238">DNA-binding</keyword>
<dbReference type="InterPro" id="IPR011991">
    <property type="entry name" value="ArsR-like_HTH"/>
</dbReference>
<dbReference type="InterPro" id="IPR036388">
    <property type="entry name" value="WH-like_DNA-bd_sf"/>
</dbReference>
<dbReference type="RefSeq" id="WP_209666787.1">
    <property type="nucleotide sequence ID" value="NZ_JAGGMS010000001.1"/>
</dbReference>
<evidence type="ECO:0000259" key="1">
    <source>
        <dbReference type="PROSITE" id="PS50987"/>
    </source>
</evidence>
<dbReference type="PROSITE" id="PS50987">
    <property type="entry name" value="HTH_ARSR_2"/>
    <property type="match status" value="1"/>
</dbReference>
<dbReference type="Proteomes" id="UP000741013">
    <property type="component" value="Unassembled WGS sequence"/>
</dbReference>
<dbReference type="CDD" id="cd00090">
    <property type="entry name" value="HTH_ARSR"/>
    <property type="match status" value="1"/>
</dbReference>
<proteinExistence type="predicted"/>
<evidence type="ECO:0000313" key="3">
    <source>
        <dbReference type="Proteomes" id="UP000741013"/>
    </source>
</evidence>
<dbReference type="PRINTS" id="PR00778">
    <property type="entry name" value="HTHARSR"/>
</dbReference>
<comment type="caution">
    <text evidence="2">The sequence shown here is derived from an EMBL/GenBank/DDBJ whole genome shotgun (WGS) entry which is preliminary data.</text>
</comment>
<accession>A0ABS4PXR0</accession>
<reference evidence="2 3" key="1">
    <citation type="submission" date="2021-03" db="EMBL/GenBank/DDBJ databases">
        <title>Sequencing the genomes of 1000 actinobacteria strains.</title>
        <authorList>
            <person name="Klenk H.-P."/>
        </authorList>
    </citation>
    <scope>NUCLEOTIDE SEQUENCE [LARGE SCALE GENOMIC DNA]</scope>
    <source>
        <strain evidence="2 3">DSM 45510</strain>
    </source>
</reference>
<organism evidence="2 3">
    <name type="scientific">Amycolatopsis magusensis</name>
    <dbReference type="NCBI Taxonomy" id="882444"/>
    <lineage>
        <taxon>Bacteria</taxon>
        <taxon>Bacillati</taxon>
        <taxon>Actinomycetota</taxon>
        <taxon>Actinomycetes</taxon>
        <taxon>Pseudonocardiales</taxon>
        <taxon>Pseudonocardiaceae</taxon>
        <taxon>Amycolatopsis</taxon>
    </lineage>
</organism>
<sequence>MDLPVPPMAEVDLGQVFRALADPLRRAVIAELAADPAEGERACSSFSMPVAKSTKTHHWRALREAGLIVQRDAGNGTFVCLRRAEFEQRFPGLLDVVQKLAGTDDVGHRVGPAAPTAE</sequence>
<dbReference type="InterPro" id="IPR036390">
    <property type="entry name" value="WH_DNA-bd_sf"/>
</dbReference>
<dbReference type="SUPFAM" id="SSF46785">
    <property type="entry name" value="Winged helix' DNA-binding domain"/>
    <property type="match status" value="1"/>
</dbReference>
<protein>
    <submittedName>
        <fullName evidence="2">DNA-binding transcriptional ArsR family regulator</fullName>
    </submittedName>
</protein>
<dbReference type="GO" id="GO:0003677">
    <property type="term" value="F:DNA binding"/>
    <property type="evidence" value="ECO:0007669"/>
    <property type="project" value="UniProtKB-KW"/>
</dbReference>
<dbReference type="EMBL" id="JAGGMS010000001">
    <property type="protein sequence ID" value="MBP2183638.1"/>
    <property type="molecule type" value="Genomic_DNA"/>
</dbReference>
<dbReference type="Gene3D" id="1.10.10.10">
    <property type="entry name" value="Winged helix-like DNA-binding domain superfamily/Winged helix DNA-binding domain"/>
    <property type="match status" value="1"/>
</dbReference>
<keyword evidence="3" id="KW-1185">Reference proteome</keyword>
<gene>
    <name evidence="2" type="ORF">JOM49_005164</name>
</gene>